<keyword evidence="3" id="KW-1185">Reference proteome</keyword>
<feature type="non-terminal residue" evidence="2">
    <location>
        <position position="1"/>
    </location>
</feature>
<name>A0A371FSN4_MUCPR</name>
<dbReference type="Proteomes" id="UP000257109">
    <property type="component" value="Unassembled WGS sequence"/>
</dbReference>
<dbReference type="EMBL" id="QJKJ01007961">
    <property type="protein sequence ID" value="RDX81324.1"/>
    <property type="molecule type" value="Genomic_DNA"/>
</dbReference>
<comment type="caution">
    <text evidence="2">The sequence shown here is derived from an EMBL/GenBank/DDBJ whole genome shotgun (WGS) entry which is preliminary data.</text>
</comment>
<sequence>MAHKIRVCNCRLSKPRCISVTGMSFSVATTAFESQFAAIRQSFSRPASMTEIRARAKKHMEVEEDKEDRLQAEKELQVMGKRSP</sequence>
<accession>A0A371FSN4</accession>
<feature type="region of interest" description="Disordered" evidence="1">
    <location>
        <begin position="59"/>
        <end position="84"/>
    </location>
</feature>
<protein>
    <submittedName>
        <fullName evidence="2">Uncharacterized protein</fullName>
    </submittedName>
</protein>
<reference evidence="2" key="1">
    <citation type="submission" date="2018-05" db="EMBL/GenBank/DDBJ databases">
        <title>Draft genome of Mucuna pruriens seed.</title>
        <authorList>
            <person name="Nnadi N.E."/>
            <person name="Vos R."/>
            <person name="Hasami M.H."/>
            <person name="Devisetty U.K."/>
            <person name="Aguiy J.C."/>
        </authorList>
    </citation>
    <scope>NUCLEOTIDE SEQUENCE [LARGE SCALE GENOMIC DNA]</scope>
    <source>
        <strain evidence="2">JCA_2017</strain>
    </source>
</reference>
<proteinExistence type="predicted"/>
<evidence type="ECO:0000313" key="2">
    <source>
        <dbReference type="EMBL" id="RDX81324.1"/>
    </source>
</evidence>
<feature type="compositionally biased region" description="Basic and acidic residues" evidence="1">
    <location>
        <begin position="67"/>
        <end position="76"/>
    </location>
</feature>
<organism evidence="2 3">
    <name type="scientific">Mucuna pruriens</name>
    <name type="common">Velvet bean</name>
    <name type="synonym">Dolichos pruriens</name>
    <dbReference type="NCBI Taxonomy" id="157652"/>
    <lineage>
        <taxon>Eukaryota</taxon>
        <taxon>Viridiplantae</taxon>
        <taxon>Streptophyta</taxon>
        <taxon>Embryophyta</taxon>
        <taxon>Tracheophyta</taxon>
        <taxon>Spermatophyta</taxon>
        <taxon>Magnoliopsida</taxon>
        <taxon>eudicotyledons</taxon>
        <taxon>Gunneridae</taxon>
        <taxon>Pentapetalae</taxon>
        <taxon>rosids</taxon>
        <taxon>fabids</taxon>
        <taxon>Fabales</taxon>
        <taxon>Fabaceae</taxon>
        <taxon>Papilionoideae</taxon>
        <taxon>50 kb inversion clade</taxon>
        <taxon>NPAAA clade</taxon>
        <taxon>indigoferoid/millettioid clade</taxon>
        <taxon>Phaseoleae</taxon>
        <taxon>Mucuna</taxon>
    </lineage>
</organism>
<evidence type="ECO:0000256" key="1">
    <source>
        <dbReference type="SAM" id="MobiDB-lite"/>
    </source>
</evidence>
<gene>
    <name evidence="2" type="ORF">CR513_38015</name>
</gene>
<dbReference type="OrthoDB" id="1434155at2759"/>
<dbReference type="AlphaFoldDB" id="A0A371FSN4"/>
<evidence type="ECO:0000313" key="3">
    <source>
        <dbReference type="Proteomes" id="UP000257109"/>
    </source>
</evidence>